<evidence type="ECO:0000313" key="2">
    <source>
        <dbReference type="EMBL" id="GMN64797.1"/>
    </source>
</evidence>
<organism evidence="2 3">
    <name type="scientific">Ficus carica</name>
    <name type="common">Common fig</name>
    <dbReference type="NCBI Taxonomy" id="3494"/>
    <lineage>
        <taxon>Eukaryota</taxon>
        <taxon>Viridiplantae</taxon>
        <taxon>Streptophyta</taxon>
        <taxon>Embryophyta</taxon>
        <taxon>Tracheophyta</taxon>
        <taxon>Spermatophyta</taxon>
        <taxon>Magnoliopsida</taxon>
        <taxon>eudicotyledons</taxon>
        <taxon>Gunneridae</taxon>
        <taxon>Pentapetalae</taxon>
        <taxon>rosids</taxon>
        <taxon>fabids</taxon>
        <taxon>Rosales</taxon>
        <taxon>Moraceae</taxon>
        <taxon>Ficeae</taxon>
        <taxon>Ficus</taxon>
    </lineage>
</organism>
<dbReference type="EMBL" id="BTGU01000195">
    <property type="protein sequence ID" value="GMN64797.1"/>
    <property type="molecule type" value="Genomic_DNA"/>
</dbReference>
<keyword evidence="3" id="KW-1185">Reference proteome</keyword>
<feature type="region of interest" description="Disordered" evidence="1">
    <location>
        <begin position="1"/>
        <end position="24"/>
    </location>
</feature>
<reference evidence="2" key="1">
    <citation type="submission" date="2023-07" db="EMBL/GenBank/DDBJ databases">
        <title>draft genome sequence of fig (Ficus carica).</title>
        <authorList>
            <person name="Takahashi T."/>
            <person name="Nishimura K."/>
        </authorList>
    </citation>
    <scope>NUCLEOTIDE SEQUENCE</scope>
</reference>
<evidence type="ECO:0000313" key="3">
    <source>
        <dbReference type="Proteomes" id="UP001187192"/>
    </source>
</evidence>
<evidence type="ECO:0000256" key="1">
    <source>
        <dbReference type="SAM" id="MobiDB-lite"/>
    </source>
</evidence>
<sequence length="127" mass="14031">MENGEEHRRKIATKNGVKSPENHEEIAATGASVEVRLRQGMARPLGIATMGSQRQTNHELSLRDIVGGGARSRPSVVVAVSKGPPASSRWFLRRSPSSPVKLFLSSPKKLVLGWGGFRVFNKFRDYY</sequence>
<name>A0AA88DYX8_FICCA</name>
<dbReference type="Proteomes" id="UP001187192">
    <property type="component" value="Unassembled WGS sequence"/>
</dbReference>
<dbReference type="AlphaFoldDB" id="A0AA88DYX8"/>
<gene>
    <name evidence="2" type="ORF">TIFTF001_033868</name>
</gene>
<protein>
    <submittedName>
        <fullName evidence="2">Uncharacterized protein</fullName>
    </submittedName>
</protein>
<accession>A0AA88DYX8</accession>
<proteinExistence type="predicted"/>
<comment type="caution">
    <text evidence="2">The sequence shown here is derived from an EMBL/GenBank/DDBJ whole genome shotgun (WGS) entry which is preliminary data.</text>
</comment>